<dbReference type="InterPro" id="IPR036188">
    <property type="entry name" value="FAD/NAD-bd_sf"/>
</dbReference>
<evidence type="ECO:0000256" key="9">
    <source>
        <dbReference type="ARBA" id="ARBA00049010"/>
    </source>
</evidence>
<feature type="domain" description="FAD/NAD(P)-binding" evidence="11">
    <location>
        <begin position="83"/>
        <end position="413"/>
    </location>
</feature>
<evidence type="ECO:0000256" key="10">
    <source>
        <dbReference type="SAM" id="Phobius"/>
    </source>
</evidence>
<sequence length="537" mass="59175">MTSRIPSTITRASSILARRGFASVVPPPSNVTAPIQAKKRNFRQTFGRVTLGTLSAATAAFLVATYLDNNPAEQLPQDPKKKNLVVLGSGWGATAFLKNLDTEEYNVTVISPHNYFLYTPLLPSVTVGTLEARSIIQPTRFITRHKKRAVNVIEAEAKEVDPINKTVTFEDNSDIKGSVVSTTIPYDYLVYAVGCDNQTFGIAGVPKYACFLKELADADKVRQKIMDCVESASFPGQSEEEIDRLMHMVVVGGGPTGVEYAGELHDFLIDDLKKWYPEVADRLKITLVEALPNVLPMFSKKLIDYTESTFNENKINLMTKTMVKDVQEKHIVVQDANKEIKEIPYGLIVWATGNTSRAITRNLMGKFPAVQTERRGLAVDDTFQMLGADGIYAVGDVAATKYAPTAQVASQEGIFLAKTFKQFAKKDAAEAELLRLKSDPTATPAAIEAQEKALAKASKIRPFKYSHQGSLAYIGSEKAIADLPLFGSENLSSFGGQATNIFWRSAYLSQLYSLRCRVLVGMDWAKVKIFGRDISRE</sequence>
<keyword evidence="7" id="KW-0520">NAD</keyword>
<keyword evidence="4" id="KW-0274">FAD</keyword>
<keyword evidence="10" id="KW-0472">Membrane</keyword>
<dbReference type="Pfam" id="PF22366">
    <property type="entry name" value="NDH2_C"/>
    <property type="match status" value="1"/>
</dbReference>
<evidence type="ECO:0000256" key="2">
    <source>
        <dbReference type="ARBA" id="ARBA00012637"/>
    </source>
</evidence>
<dbReference type="PANTHER" id="PTHR43706">
    <property type="entry name" value="NADH DEHYDROGENASE"/>
    <property type="match status" value="1"/>
</dbReference>
<comment type="catalytic activity">
    <reaction evidence="9">
        <text>a ubiquinone + NADH + H(+) = a ubiquinol + NAD(+)</text>
        <dbReference type="Rhea" id="RHEA:23152"/>
        <dbReference type="Rhea" id="RHEA-COMP:9565"/>
        <dbReference type="Rhea" id="RHEA-COMP:9566"/>
        <dbReference type="ChEBI" id="CHEBI:15378"/>
        <dbReference type="ChEBI" id="CHEBI:16389"/>
        <dbReference type="ChEBI" id="CHEBI:17976"/>
        <dbReference type="ChEBI" id="CHEBI:57540"/>
        <dbReference type="ChEBI" id="CHEBI:57945"/>
    </reaction>
</comment>
<accession>A0A0F7SUR1</accession>
<reference evidence="13" key="1">
    <citation type="submission" date="2014-08" db="EMBL/GenBank/DDBJ databases">
        <authorList>
            <person name="Sharma Rahul"/>
            <person name="Thines Marco"/>
        </authorList>
    </citation>
    <scope>NUCLEOTIDE SEQUENCE</scope>
</reference>
<evidence type="ECO:0000256" key="7">
    <source>
        <dbReference type="ARBA" id="ARBA00023027"/>
    </source>
</evidence>
<protein>
    <recommendedName>
        <fullName evidence="2">NADH:ubiquinone reductase (non-electrogenic)</fullName>
        <ecNumber evidence="2">1.6.5.9</ecNumber>
    </recommendedName>
</protein>
<keyword evidence="10" id="KW-0812">Transmembrane</keyword>
<evidence type="ECO:0000256" key="6">
    <source>
        <dbReference type="ARBA" id="ARBA00023002"/>
    </source>
</evidence>
<dbReference type="GO" id="GO:0050136">
    <property type="term" value="F:NADH dehydrogenase (quinone) (non-electrogenic) activity"/>
    <property type="evidence" value="ECO:0007669"/>
    <property type="project" value="UniProtKB-EC"/>
</dbReference>
<keyword evidence="10" id="KW-1133">Transmembrane helix</keyword>
<dbReference type="PANTHER" id="PTHR43706:SF47">
    <property type="entry name" value="EXTERNAL NADH-UBIQUINONE OXIDOREDUCTASE 1, MITOCHONDRIAL-RELATED"/>
    <property type="match status" value="1"/>
</dbReference>
<dbReference type="GO" id="GO:0005739">
    <property type="term" value="C:mitochondrion"/>
    <property type="evidence" value="ECO:0007669"/>
    <property type="project" value="UniProtKB-ARBA"/>
</dbReference>
<dbReference type="InterPro" id="IPR054585">
    <property type="entry name" value="NDH2-like_C"/>
</dbReference>
<dbReference type="Gene3D" id="3.50.50.100">
    <property type="match status" value="1"/>
</dbReference>
<feature type="transmembrane region" description="Helical" evidence="10">
    <location>
        <begin position="46"/>
        <end position="67"/>
    </location>
</feature>
<dbReference type="SUPFAM" id="SSF51905">
    <property type="entry name" value="FAD/NAD(P)-binding domain"/>
    <property type="match status" value="2"/>
</dbReference>
<evidence type="ECO:0000259" key="12">
    <source>
        <dbReference type="Pfam" id="PF22366"/>
    </source>
</evidence>
<evidence type="ECO:0000256" key="5">
    <source>
        <dbReference type="ARBA" id="ARBA00022946"/>
    </source>
</evidence>
<dbReference type="AlphaFoldDB" id="A0A0F7SUR1"/>
<keyword evidence="5" id="KW-0809">Transit peptide</keyword>
<evidence type="ECO:0000256" key="8">
    <source>
        <dbReference type="ARBA" id="ARBA00047599"/>
    </source>
</evidence>
<dbReference type="EMBL" id="LN483166">
    <property type="protein sequence ID" value="CED84444.1"/>
    <property type="molecule type" value="Genomic_DNA"/>
</dbReference>
<evidence type="ECO:0000256" key="1">
    <source>
        <dbReference type="ARBA" id="ARBA00005272"/>
    </source>
</evidence>
<keyword evidence="6" id="KW-0560">Oxidoreductase</keyword>
<evidence type="ECO:0000259" key="11">
    <source>
        <dbReference type="Pfam" id="PF07992"/>
    </source>
</evidence>
<evidence type="ECO:0000313" key="13">
    <source>
        <dbReference type="EMBL" id="CED84444.1"/>
    </source>
</evidence>
<proteinExistence type="inferred from homology"/>
<feature type="domain" description="External alternative NADH-ubiquinone oxidoreductase-like C-terminal" evidence="12">
    <location>
        <begin position="467"/>
        <end position="533"/>
    </location>
</feature>
<dbReference type="PRINTS" id="PR00368">
    <property type="entry name" value="FADPNR"/>
</dbReference>
<organism evidence="13">
    <name type="scientific">Phaffia rhodozyma</name>
    <name type="common">Yeast</name>
    <name type="synonym">Xanthophyllomyces dendrorhous</name>
    <dbReference type="NCBI Taxonomy" id="264483"/>
    <lineage>
        <taxon>Eukaryota</taxon>
        <taxon>Fungi</taxon>
        <taxon>Dikarya</taxon>
        <taxon>Basidiomycota</taxon>
        <taxon>Agaricomycotina</taxon>
        <taxon>Tremellomycetes</taxon>
        <taxon>Cystofilobasidiales</taxon>
        <taxon>Mrakiaceae</taxon>
        <taxon>Phaffia</taxon>
    </lineage>
</organism>
<dbReference type="InterPro" id="IPR045024">
    <property type="entry name" value="NDH-2"/>
</dbReference>
<evidence type="ECO:0000256" key="4">
    <source>
        <dbReference type="ARBA" id="ARBA00022827"/>
    </source>
</evidence>
<comment type="similarity">
    <text evidence="1">Belongs to the NADH dehydrogenase family.</text>
</comment>
<evidence type="ECO:0000256" key="3">
    <source>
        <dbReference type="ARBA" id="ARBA00022630"/>
    </source>
</evidence>
<dbReference type="InterPro" id="IPR023753">
    <property type="entry name" value="FAD/NAD-binding_dom"/>
</dbReference>
<dbReference type="Pfam" id="PF07992">
    <property type="entry name" value="Pyr_redox_2"/>
    <property type="match status" value="1"/>
</dbReference>
<name>A0A0F7SUR1_PHARH</name>
<keyword evidence="3" id="KW-0285">Flavoprotein</keyword>
<comment type="catalytic activity">
    <reaction evidence="8">
        <text>a quinone + NADH + H(+) = a quinol + NAD(+)</text>
        <dbReference type="Rhea" id="RHEA:46160"/>
        <dbReference type="ChEBI" id="CHEBI:15378"/>
        <dbReference type="ChEBI" id="CHEBI:24646"/>
        <dbReference type="ChEBI" id="CHEBI:57540"/>
        <dbReference type="ChEBI" id="CHEBI:57945"/>
        <dbReference type="ChEBI" id="CHEBI:132124"/>
        <dbReference type="EC" id="1.6.5.9"/>
    </reaction>
</comment>
<dbReference type="EC" id="1.6.5.9" evidence="2"/>